<dbReference type="Proteomes" id="UP000318521">
    <property type="component" value="Unassembled WGS sequence"/>
</dbReference>
<evidence type="ECO:0000313" key="5">
    <source>
        <dbReference type="Proteomes" id="UP000318521"/>
    </source>
</evidence>
<name>A0A554A3K1_9BACI</name>
<comment type="caution">
    <text evidence="4">The sequence shown here is derived from an EMBL/GenBank/DDBJ whole genome shotgun (WGS) entry which is preliminary data.</text>
</comment>
<accession>A0A554A3K1</accession>
<gene>
    <name evidence="4" type="ORF">FN960_01590</name>
</gene>
<dbReference type="AlphaFoldDB" id="A0A554A3K1"/>
<dbReference type="Gene3D" id="3.40.50.850">
    <property type="entry name" value="Isochorismatase-like"/>
    <property type="match status" value="1"/>
</dbReference>
<dbReference type="SUPFAM" id="SSF52499">
    <property type="entry name" value="Isochorismatase-like hydrolases"/>
    <property type="match status" value="1"/>
</dbReference>
<evidence type="ECO:0000259" key="3">
    <source>
        <dbReference type="Pfam" id="PF00857"/>
    </source>
</evidence>
<protein>
    <submittedName>
        <fullName evidence="4">Cysteine hydrolase</fullName>
    </submittedName>
</protein>
<dbReference type="GO" id="GO:0016787">
    <property type="term" value="F:hydrolase activity"/>
    <property type="evidence" value="ECO:0007669"/>
    <property type="project" value="UniProtKB-KW"/>
</dbReference>
<reference evidence="4 5" key="1">
    <citation type="submission" date="2019-07" db="EMBL/GenBank/DDBJ databases">
        <authorList>
            <person name="Park Y.J."/>
            <person name="Jeong S.E."/>
            <person name="Jung H.S."/>
        </authorList>
    </citation>
    <scope>NUCLEOTIDE SEQUENCE [LARGE SCALE GENOMIC DNA]</scope>
    <source>
        <strain evidence="5">P16(2019)</strain>
    </source>
</reference>
<keyword evidence="2 4" id="KW-0378">Hydrolase</keyword>
<keyword evidence="5" id="KW-1185">Reference proteome</keyword>
<dbReference type="InterPro" id="IPR036380">
    <property type="entry name" value="Isochorismatase-like_sf"/>
</dbReference>
<comment type="similarity">
    <text evidence="1">Belongs to the isochorismatase family.</text>
</comment>
<organism evidence="4 5">
    <name type="scientific">Alkalicoccobacillus porphyridii</name>
    <dbReference type="NCBI Taxonomy" id="2597270"/>
    <lineage>
        <taxon>Bacteria</taxon>
        <taxon>Bacillati</taxon>
        <taxon>Bacillota</taxon>
        <taxon>Bacilli</taxon>
        <taxon>Bacillales</taxon>
        <taxon>Bacillaceae</taxon>
        <taxon>Alkalicoccobacillus</taxon>
    </lineage>
</organism>
<dbReference type="EMBL" id="VLXZ01000001">
    <property type="protein sequence ID" value="TSB48271.1"/>
    <property type="molecule type" value="Genomic_DNA"/>
</dbReference>
<dbReference type="InterPro" id="IPR050272">
    <property type="entry name" value="Isochorismatase-like_hydrls"/>
</dbReference>
<evidence type="ECO:0000313" key="4">
    <source>
        <dbReference type="EMBL" id="TSB48271.1"/>
    </source>
</evidence>
<sequence length="174" mass="19693">MKSALLMLDVQKGFVQAGSFDTEINHITDIAEYFKQRKWPIYATKHFDSSSSSYIPAGTDLAEIDPRVVAYTNEILLKDQPSVFKNQLLEEWLQKEAITDLVIVGFNVEFCCLFNAIIAQEKGYSVTFIEDASATVNTETTYDMPGLDIRDFIATILHWSGTVSVMDTEEFIEK</sequence>
<evidence type="ECO:0000256" key="2">
    <source>
        <dbReference type="ARBA" id="ARBA00022801"/>
    </source>
</evidence>
<feature type="domain" description="Isochorismatase-like" evidence="3">
    <location>
        <begin position="3"/>
        <end position="142"/>
    </location>
</feature>
<dbReference type="RefSeq" id="WP_143846616.1">
    <property type="nucleotide sequence ID" value="NZ_VLXZ01000001.1"/>
</dbReference>
<dbReference type="Pfam" id="PF00857">
    <property type="entry name" value="Isochorismatase"/>
    <property type="match status" value="1"/>
</dbReference>
<dbReference type="CDD" id="cd00431">
    <property type="entry name" value="cysteine_hydrolases"/>
    <property type="match status" value="1"/>
</dbReference>
<dbReference type="PANTHER" id="PTHR43540">
    <property type="entry name" value="PEROXYUREIDOACRYLATE/UREIDOACRYLATE AMIDOHYDROLASE-RELATED"/>
    <property type="match status" value="1"/>
</dbReference>
<evidence type="ECO:0000256" key="1">
    <source>
        <dbReference type="ARBA" id="ARBA00006336"/>
    </source>
</evidence>
<dbReference type="InterPro" id="IPR000868">
    <property type="entry name" value="Isochorismatase-like_dom"/>
</dbReference>
<dbReference type="OrthoDB" id="9785724at2"/>
<proteinExistence type="inferred from homology"/>